<dbReference type="EMBL" id="JALLPJ020000388">
    <property type="protein sequence ID" value="KAL3793605.1"/>
    <property type="molecule type" value="Genomic_DNA"/>
</dbReference>
<dbReference type="InterPro" id="IPR015421">
    <property type="entry name" value="PyrdxlP-dep_Trfase_major"/>
</dbReference>
<comment type="similarity">
    <text evidence="2">Belongs to the class-II pyridoxal-phosphate-dependent aminotransferase family.</text>
</comment>
<dbReference type="Pfam" id="PF00155">
    <property type="entry name" value="Aminotran_1_2"/>
    <property type="match status" value="1"/>
</dbReference>
<comment type="caution">
    <text evidence="10">The sequence shown here is derived from an EMBL/GenBank/DDBJ whole genome shotgun (WGS) entry which is preliminary data.</text>
</comment>
<dbReference type="InterPro" id="IPR001917">
    <property type="entry name" value="Aminotrans_II_pyridoxalP_BS"/>
</dbReference>
<dbReference type="PANTHER" id="PTHR32114:SF2">
    <property type="entry name" value="ABC TRANSPORTER ABCH.3"/>
    <property type="match status" value="1"/>
</dbReference>
<sequence length="1360" mass="149582">MIPGNHDQVNWAGTEHALTPLKNAYRVSCENTERQYPGPLILSHPTVLMNALFVPHTRDKSVMKAILTSEEAANSCALFVHADVKGASMNDLIKSQHGISADSFPSNKCVYSGHFHKPHVVNIKGSQIRYVGSPYQTSLNEAGQSKALLLVDANKNWKCIEEITIDVGPRYHRISSVSKFLQVDNDNSLRPGDKVSLAVPQNELDEMRLLSVSESSLFDAKMKELRCRNVTVEIRNVQTEPIESTSAIQKTESDGQLELEELSPKATLDAYIRAEVSSGGLSSAAAESRLNIGHAVLSELCDDSSQHDAVDYSRRKNPVAIELDSVSIAGFGSFRKEVHYPLNKRGIVLLRGTNKDFGSDSNGVGKSTLAMASLWALIGSLDSRPVQDGRVVDIVNDLSKMAEVTLRGSLDSKAFVIKRTKNMSSGSSLSFALDGTDLTLLAASDTQKLINEKFAEEPQLLMRSIFHGQHSIGTLLESSDAKLKEELSSLISLDVWQKSASLVRSKYRDMQRKVSEIDGMLSIRRRDVERASEKRASAEHELNRRKTAVDEERTLLSEQETALTALESSHLEDAITNLQTELRKSNDAIAALEHELYDMTAVDNTRIASLRSQLEEAVLTEQLLLNDLQRSANNYDAKKAQLVSLENQINTTRSDWNFGASKTVAAARSICKTCGQPISSEETVEFLRRSAMNKIDALISQIQSVSQEVATAELSKINAAEAVSTISKDVHAYRINLQREEASLASRSQDLRDKLKAERLSQSNKSTEYARLIKQSQQISHSKLSLSDLQSKLHRLNDRLKAANDTYKACCADLDSIQQPITDMERDKETMTKDASSYASLADIFGTKGIQTFVLRNIVKALEYYSQSYLDELSDGSLQLVFEVGQNDNIVKQAKVLNGDGCTWRTRSLSSLSGGQWRRCSLALSLGFVDLASHRGKLRSNLLVLDEPLTHLDSSGRDSVGKLLRKMLGNNNDGGGQVLGGIGLSTILVILQDIAAEEIEEYFDYIDEVVKCDDTESSSTTTTGLAPLLARPNILSLHPYRCARDDYSTGILLDANENAYGPASLPTNSLNPPDNTMLLERYPCPYQRIIKRLLCDYRNGSSGGSITTDNVFVGVGSDEAIDLLIRIFCAPGATNGTGDAILITPPTYGMYKVCANVNDVSIQSVPLTPDFDVEAEQVLDAVNNKTKLLFLCSPGNPTSKSIPLSVVKSIAESKRYRGFIVVDEAYVDFATEKSATSLVGEYNNIVVLQTLSKAFGLAGIRCGFAIGPPDVIQLMNNVKAPYNVNKLTSDAAANALRNIKVLEGHVTSVLGEREKLKRELEGLEFVEKVYHSDANFLLFRVREKANELYKTVSIVEMNMN</sequence>
<dbReference type="SUPFAM" id="SSF52540">
    <property type="entry name" value="P-loop containing nucleoside triphosphate hydrolases"/>
    <property type="match status" value="1"/>
</dbReference>
<keyword evidence="5" id="KW-0663">Pyridoxal phosphate</keyword>
<keyword evidence="7" id="KW-0175">Coiled coil</keyword>
<dbReference type="GO" id="GO:0008483">
    <property type="term" value="F:transaminase activity"/>
    <property type="evidence" value="ECO:0007669"/>
    <property type="project" value="UniProtKB-KW"/>
</dbReference>
<dbReference type="InterPro" id="IPR029052">
    <property type="entry name" value="Metallo-depent_PP-like"/>
</dbReference>
<evidence type="ECO:0000256" key="7">
    <source>
        <dbReference type="SAM" id="Coils"/>
    </source>
</evidence>
<dbReference type="Pfam" id="PF13476">
    <property type="entry name" value="AAA_23"/>
    <property type="match status" value="1"/>
</dbReference>
<reference evidence="10 11" key="1">
    <citation type="submission" date="2024-10" db="EMBL/GenBank/DDBJ databases">
        <title>Updated reference genomes for cyclostephanoid diatoms.</title>
        <authorList>
            <person name="Roberts W.R."/>
            <person name="Alverson A.J."/>
        </authorList>
    </citation>
    <scope>NUCLEOTIDE SEQUENCE [LARGE SCALE GENOMIC DNA]</scope>
    <source>
        <strain evidence="10 11">AJA010-31</strain>
    </source>
</reference>
<dbReference type="PROSITE" id="PS00599">
    <property type="entry name" value="AA_TRANSFER_CLASS_2"/>
    <property type="match status" value="1"/>
</dbReference>
<dbReference type="Gene3D" id="3.40.640.10">
    <property type="entry name" value="Type I PLP-dependent aspartate aminotransferase-like (Major domain)"/>
    <property type="match status" value="1"/>
</dbReference>
<accession>A0ABD3Q5P6</accession>
<dbReference type="CDD" id="cd00267">
    <property type="entry name" value="ABC_ATPase"/>
    <property type="match status" value="1"/>
</dbReference>
<evidence type="ECO:0000256" key="2">
    <source>
        <dbReference type="ARBA" id="ARBA00008392"/>
    </source>
</evidence>
<dbReference type="CDD" id="cd00609">
    <property type="entry name" value="AAT_like"/>
    <property type="match status" value="1"/>
</dbReference>
<evidence type="ECO:0000259" key="8">
    <source>
        <dbReference type="Pfam" id="PF00155"/>
    </source>
</evidence>
<feature type="domain" description="Rad50/SbcC-type AAA" evidence="9">
    <location>
        <begin position="325"/>
        <end position="572"/>
    </location>
</feature>
<name>A0ABD3Q5P6_9STRA</name>
<evidence type="ECO:0000256" key="6">
    <source>
        <dbReference type="ARBA" id="ARBA00030262"/>
    </source>
</evidence>
<evidence type="ECO:0000256" key="5">
    <source>
        <dbReference type="ARBA" id="ARBA00022898"/>
    </source>
</evidence>
<dbReference type="InterPro" id="IPR004839">
    <property type="entry name" value="Aminotransferase_I/II_large"/>
</dbReference>
<dbReference type="InterPro" id="IPR005861">
    <property type="entry name" value="HisP_aminotrans"/>
</dbReference>
<evidence type="ECO:0000259" key="9">
    <source>
        <dbReference type="Pfam" id="PF13476"/>
    </source>
</evidence>
<keyword evidence="4" id="KW-0808">Transferase</keyword>
<evidence type="ECO:0000256" key="4">
    <source>
        <dbReference type="ARBA" id="ARBA00022679"/>
    </source>
</evidence>
<evidence type="ECO:0000313" key="10">
    <source>
        <dbReference type="EMBL" id="KAL3793605.1"/>
    </source>
</evidence>
<gene>
    <name evidence="10" type="ORF">ACHAWO_001654</name>
</gene>
<dbReference type="InterPro" id="IPR015424">
    <property type="entry name" value="PyrdxlP-dep_Trfase"/>
</dbReference>
<dbReference type="NCBIfam" id="TIGR01141">
    <property type="entry name" value="hisC"/>
    <property type="match status" value="1"/>
</dbReference>
<dbReference type="SUPFAM" id="SSF56300">
    <property type="entry name" value="Metallo-dependent phosphatases"/>
    <property type="match status" value="1"/>
</dbReference>
<feature type="domain" description="Aminotransferase class I/classII large" evidence="8">
    <location>
        <begin position="1087"/>
        <end position="1350"/>
    </location>
</feature>
<dbReference type="InterPro" id="IPR015422">
    <property type="entry name" value="PyrdxlP-dep_Trfase_small"/>
</dbReference>
<dbReference type="Gene3D" id="3.90.1150.10">
    <property type="entry name" value="Aspartate Aminotransferase, domain 1"/>
    <property type="match status" value="1"/>
</dbReference>
<evidence type="ECO:0000256" key="3">
    <source>
        <dbReference type="ARBA" id="ARBA00022576"/>
    </source>
</evidence>
<dbReference type="Proteomes" id="UP001530400">
    <property type="component" value="Unassembled WGS sequence"/>
</dbReference>
<dbReference type="InterPro" id="IPR027417">
    <property type="entry name" value="P-loop_NTPase"/>
</dbReference>
<evidence type="ECO:0000313" key="11">
    <source>
        <dbReference type="Proteomes" id="UP001530400"/>
    </source>
</evidence>
<dbReference type="PANTHER" id="PTHR32114">
    <property type="entry name" value="ABC TRANSPORTER ABCH.3"/>
    <property type="match status" value="1"/>
</dbReference>
<proteinExistence type="inferred from homology"/>
<feature type="coiled-coil region" evidence="7">
    <location>
        <begin position="628"/>
        <end position="655"/>
    </location>
</feature>
<evidence type="ECO:0000256" key="1">
    <source>
        <dbReference type="ARBA" id="ARBA00001933"/>
    </source>
</evidence>
<comment type="cofactor">
    <cofactor evidence="1">
        <name>pyridoxal 5'-phosphate</name>
        <dbReference type="ChEBI" id="CHEBI:597326"/>
    </cofactor>
</comment>
<protein>
    <recommendedName>
        <fullName evidence="6">Imidazole acetol-phosphate transaminase</fullName>
    </recommendedName>
</protein>
<dbReference type="InterPro" id="IPR038729">
    <property type="entry name" value="Rad50/SbcC_AAA"/>
</dbReference>
<keyword evidence="3" id="KW-0032">Aminotransferase</keyword>
<organism evidence="10 11">
    <name type="scientific">Cyclotella atomus</name>
    <dbReference type="NCBI Taxonomy" id="382360"/>
    <lineage>
        <taxon>Eukaryota</taxon>
        <taxon>Sar</taxon>
        <taxon>Stramenopiles</taxon>
        <taxon>Ochrophyta</taxon>
        <taxon>Bacillariophyta</taxon>
        <taxon>Coscinodiscophyceae</taxon>
        <taxon>Thalassiosirophycidae</taxon>
        <taxon>Stephanodiscales</taxon>
        <taxon>Stephanodiscaceae</taxon>
        <taxon>Cyclotella</taxon>
    </lineage>
</organism>
<keyword evidence="11" id="KW-1185">Reference proteome</keyword>
<dbReference type="SUPFAM" id="SSF53383">
    <property type="entry name" value="PLP-dependent transferases"/>
    <property type="match status" value="1"/>
</dbReference>
<dbReference type="Gene3D" id="3.40.50.300">
    <property type="entry name" value="P-loop containing nucleotide triphosphate hydrolases"/>
    <property type="match status" value="2"/>
</dbReference>
<dbReference type="Gene3D" id="3.60.21.10">
    <property type="match status" value="1"/>
</dbReference>